<feature type="non-terminal residue" evidence="1">
    <location>
        <position position="1"/>
    </location>
</feature>
<dbReference type="Proteomes" id="UP000054324">
    <property type="component" value="Unassembled WGS sequence"/>
</dbReference>
<proteinExistence type="predicted"/>
<name>A0A074ZRU8_OPIVI</name>
<dbReference type="AlphaFoldDB" id="A0A074ZRU8"/>
<dbReference type="EMBL" id="KL615828">
    <property type="protein sequence ID" value="KER18034.1"/>
    <property type="molecule type" value="Genomic_DNA"/>
</dbReference>
<reference evidence="1 2" key="1">
    <citation type="submission" date="2013-11" db="EMBL/GenBank/DDBJ databases">
        <title>Opisthorchis viverrini - life in the bile duct.</title>
        <authorList>
            <person name="Young N.D."/>
            <person name="Nagarajan N."/>
            <person name="Lin S.J."/>
            <person name="Korhonen P.K."/>
            <person name="Jex A.R."/>
            <person name="Hall R.S."/>
            <person name="Safavi-Hemami H."/>
            <person name="Kaewkong W."/>
            <person name="Bertrand D."/>
            <person name="Gao S."/>
            <person name="Seet Q."/>
            <person name="Wongkham S."/>
            <person name="Teh B.T."/>
            <person name="Wongkham C."/>
            <person name="Intapan P.M."/>
            <person name="Maleewong W."/>
            <person name="Yang X."/>
            <person name="Hu M."/>
            <person name="Wang Z."/>
            <person name="Hofmann A."/>
            <person name="Sternberg P.W."/>
            <person name="Tan P."/>
            <person name="Wang J."/>
            <person name="Gasser R.B."/>
        </authorList>
    </citation>
    <scope>NUCLEOTIDE SEQUENCE [LARGE SCALE GENOMIC DNA]</scope>
</reference>
<protein>
    <submittedName>
        <fullName evidence="1">Uncharacterized protein</fullName>
    </submittedName>
</protein>
<gene>
    <name evidence="1" type="ORF">T265_16346</name>
</gene>
<accession>A0A074ZRU8</accession>
<dbReference type="OrthoDB" id="6266412at2759"/>
<dbReference type="RefSeq" id="XP_009178219.1">
    <property type="nucleotide sequence ID" value="XM_009179955.1"/>
</dbReference>
<dbReference type="STRING" id="6198.A0A074ZRU8"/>
<keyword evidence="2" id="KW-1185">Reference proteome</keyword>
<evidence type="ECO:0000313" key="1">
    <source>
        <dbReference type="EMBL" id="KER18034.1"/>
    </source>
</evidence>
<dbReference type="KEGG" id="ovi:T265_16346"/>
<evidence type="ECO:0000313" key="2">
    <source>
        <dbReference type="Proteomes" id="UP000054324"/>
    </source>
</evidence>
<sequence>SQEVIQLLQVYYLAVRRACKNDRFIVPSAALDT</sequence>
<dbReference type="GeneID" id="20330511"/>
<organism evidence="1 2">
    <name type="scientific">Opisthorchis viverrini</name>
    <name type="common">Southeast Asian liver fluke</name>
    <dbReference type="NCBI Taxonomy" id="6198"/>
    <lineage>
        <taxon>Eukaryota</taxon>
        <taxon>Metazoa</taxon>
        <taxon>Spiralia</taxon>
        <taxon>Lophotrochozoa</taxon>
        <taxon>Platyhelminthes</taxon>
        <taxon>Trematoda</taxon>
        <taxon>Digenea</taxon>
        <taxon>Opisthorchiida</taxon>
        <taxon>Opisthorchiata</taxon>
        <taxon>Opisthorchiidae</taxon>
        <taxon>Opisthorchis</taxon>
    </lineage>
</organism>
<feature type="non-terminal residue" evidence="1">
    <location>
        <position position="33"/>
    </location>
</feature>
<dbReference type="CTD" id="20330511"/>